<gene>
    <name evidence="6" type="primary">dmlR_17</name>
    <name evidence="6" type="ORF">VVAX_01955</name>
</gene>
<feature type="domain" description="HTH lysR-type" evidence="5">
    <location>
        <begin position="4"/>
        <end position="61"/>
    </location>
</feature>
<dbReference type="Gene3D" id="3.40.190.290">
    <property type="match status" value="1"/>
</dbReference>
<keyword evidence="2" id="KW-0805">Transcription regulation</keyword>
<dbReference type="GO" id="GO:0043565">
    <property type="term" value="F:sequence-specific DNA binding"/>
    <property type="evidence" value="ECO:0007669"/>
    <property type="project" value="TreeGrafter"/>
</dbReference>
<protein>
    <submittedName>
        <fullName evidence="6">HTH-type transcriptional regulator DmlR</fullName>
    </submittedName>
</protein>
<sequence>MKDFSLSDVRLFTKAAQLGGLTPAADVLNVPKASASRQLQRLEATVGHQLLHRGSARFALTDEGREFLVAAQHVLTILDDVMLNLSSADGTVTGRLRIAVPHYYGRELLTSHLPDFMETYPQLDVVVETGRDRVDLFRDETDVAIRRGREGCDELVARHLKSEPLMLCAAPGYLAPHPPLQGLSDLETHAFLTADAEGRKREIQLATVEKTHRVRVDSVCQSDDLELILQLALSGRGIALLPVSLAQPRVDAGLLLPVLPALKLKPQEINLVYLPARRNSPKIKTFVDYMLGVFRAS</sequence>
<dbReference type="Pfam" id="PF03466">
    <property type="entry name" value="LysR_substrate"/>
    <property type="match status" value="1"/>
</dbReference>
<evidence type="ECO:0000256" key="3">
    <source>
        <dbReference type="ARBA" id="ARBA00023125"/>
    </source>
</evidence>
<dbReference type="PROSITE" id="PS50931">
    <property type="entry name" value="HTH_LYSR"/>
    <property type="match status" value="1"/>
</dbReference>
<name>A0A679IRI9_VARPD</name>
<keyword evidence="3" id="KW-0238">DNA-binding</keyword>
<dbReference type="SUPFAM" id="SSF46785">
    <property type="entry name" value="Winged helix' DNA-binding domain"/>
    <property type="match status" value="1"/>
</dbReference>
<proteinExistence type="inferred from homology"/>
<reference evidence="6" key="1">
    <citation type="submission" date="2019-12" db="EMBL/GenBank/DDBJ databases">
        <authorList>
            <person name="Cremers G."/>
        </authorList>
    </citation>
    <scope>NUCLEOTIDE SEQUENCE</scope>
    <source>
        <strain evidence="6">Vvax</strain>
    </source>
</reference>
<dbReference type="RefSeq" id="WP_339089648.1">
    <property type="nucleotide sequence ID" value="NZ_LR743507.1"/>
</dbReference>
<evidence type="ECO:0000256" key="1">
    <source>
        <dbReference type="ARBA" id="ARBA00009437"/>
    </source>
</evidence>
<evidence type="ECO:0000313" key="6">
    <source>
        <dbReference type="EMBL" id="CAA2102835.1"/>
    </source>
</evidence>
<dbReference type="CDD" id="cd08422">
    <property type="entry name" value="PBP2_CrgA_like"/>
    <property type="match status" value="1"/>
</dbReference>
<keyword evidence="4" id="KW-0804">Transcription</keyword>
<dbReference type="Pfam" id="PF00126">
    <property type="entry name" value="HTH_1"/>
    <property type="match status" value="1"/>
</dbReference>
<dbReference type="InterPro" id="IPR036390">
    <property type="entry name" value="WH_DNA-bd_sf"/>
</dbReference>
<dbReference type="InterPro" id="IPR000847">
    <property type="entry name" value="LysR_HTH_N"/>
</dbReference>
<dbReference type="PANTHER" id="PTHR30537">
    <property type="entry name" value="HTH-TYPE TRANSCRIPTIONAL REGULATOR"/>
    <property type="match status" value="1"/>
</dbReference>
<dbReference type="GO" id="GO:0003700">
    <property type="term" value="F:DNA-binding transcription factor activity"/>
    <property type="evidence" value="ECO:0007669"/>
    <property type="project" value="InterPro"/>
</dbReference>
<dbReference type="PANTHER" id="PTHR30537:SF5">
    <property type="entry name" value="HTH-TYPE TRANSCRIPTIONAL ACTIVATOR TTDR-RELATED"/>
    <property type="match status" value="1"/>
</dbReference>
<comment type="similarity">
    <text evidence="1">Belongs to the LysR transcriptional regulatory family.</text>
</comment>
<dbReference type="AlphaFoldDB" id="A0A679IRI9"/>
<evidence type="ECO:0000256" key="4">
    <source>
        <dbReference type="ARBA" id="ARBA00023163"/>
    </source>
</evidence>
<evidence type="ECO:0000256" key="2">
    <source>
        <dbReference type="ARBA" id="ARBA00023015"/>
    </source>
</evidence>
<organism evidence="6">
    <name type="scientific">Variovorax paradoxus</name>
    <dbReference type="NCBI Taxonomy" id="34073"/>
    <lineage>
        <taxon>Bacteria</taxon>
        <taxon>Pseudomonadati</taxon>
        <taxon>Pseudomonadota</taxon>
        <taxon>Betaproteobacteria</taxon>
        <taxon>Burkholderiales</taxon>
        <taxon>Comamonadaceae</taxon>
        <taxon>Variovorax</taxon>
    </lineage>
</organism>
<dbReference type="InterPro" id="IPR036388">
    <property type="entry name" value="WH-like_DNA-bd_sf"/>
</dbReference>
<dbReference type="InterPro" id="IPR058163">
    <property type="entry name" value="LysR-type_TF_proteobact-type"/>
</dbReference>
<evidence type="ECO:0000259" key="5">
    <source>
        <dbReference type="PROSITE" id="PS50931"/>
    </source>
</evidence>
<dbReference type="InterPro" id="IPR005119">
    <property type="entry name" value="LysR_subst-bd"/>
</dbReference>
<dbReference type="Gene3D" id="1.10.10.10">
    <property type="entry name" value="Winged helix-like DNA-binding domain superfamily/Winged helix DNA-binding domain"/>
    <property type="match status" value="1"/>
</dbReference>
<dbReference type="SUPFAM" id="SSF53850">
    <property type="entry name" value="Periplasmic binding protein-like II"/>
    <property type="match status" value="1"/>
</dbReference>
<dbReference type="GO" id="GO:0006351">
    <property type="term" value="P:DNA-templated transcription"/>
    <property type="evidence" value="ECO:0007669"/>
    <property type="project" value="TreeGrafter"/>
</dbReference>
<dbReference type="EMBL" id="LR743507">
    <property type="protein sequence ID" value="CAA2102835.1"/>
    <property type="molecule type" value="Genomic_DNA"/>
</dbReference>
<accession>A0A679IRI9</accession>